<dbReference type="RefSeq" id="WP_345040053.1">
    <property type="nucleotide sequence ID" value="NZ_BAABBA010000007.1"/>
</dbReference>
<gene>
    <name evidence="1" type="ORF">GCM10022262_17790</name>
</gene>
<dbReference type="Proteomes" id="UP001499841">
    <property type="component" value="Unassembled WGS sequence"/>
</dbReference>
<protein>
    <recommendedName>
        <fullName evidence="3">DUF1795 domain-containing protein</fullName>
    </recommendedName>
</protein>
<evidence type="ECO:0008006" key="3">
    <source>
        <dbReference type="Google" id="ProtNLM"/>
    </source>
</evidence>
<dbReference type="EMBL" id="BAABBA010000007">
    <property type="protein sequence ID" value="GAA4287420.1"/>
    <property type="molecule type" value="Genomic_DNA"/>
</dbReference>
<evidence type="ECO:0000313" key="1">
    <source>
        <dbReference type="EMBL" id="GAA4287420.1"/>
    </source>
</evidence>
<reference evidence="2" key="1">
    <citation type="journal article" date="2019" name="Int. J. Syst. Evol. Microbiol.">
        <title>The Global Catalogue of Microorganisms (GCM) 10K type strain sequencing project: providing services to taxonomists for standard genome sequencing and annotation.</title>
        <authorList>
            <consortium name="The Broad Institute Genomics Platform"/>
            <consortium name="The Broad Institute Genome Sequencing Center for Infectious Disease"/>
            <person name="Wu L."/>
            <person name="Ma J."/>
        </authorList>
    </citation>
    <scope>NUCLEOTIDE SEQUENCE [LARGE SCALE GENOMIC DNA]</scope>
    <source>
        <strain evidence="2">JCM 17459</strain>
    </source>
</reference>
<name>A0ABP8ETX7_9MICO</name>
<organism evidence="1 2">
    <name type="scientific">Georgenia daeguensis</name>
    <dbReference type="NCBI Taxonomy" id="908355"/>
    <lineage>
        <taxon>Bacteria</taxon>
        <taxon>Bacillati</taxon>
        <taxon>Actinomycetota</taxon>
        <taxon>Actinomycetes</taxon>
        <taxon>Micrococcales</taxon>
        <taxon>Bogoriellaceae</taxon>
        <taxon>Georgenia</taxon>
    </lineage>
</organism>
<comment type="caution">
    <text evidence="1">The sequence shown here is derived from an EMBL/GenBank/DDBJ whole genome shotgun (WGS) entry which is preliminary data.</text>
</comment>
<evidence type="ECO:0000313" key="2">
    <source>
        <dbReference type="Proteomes" id="UP001499841"/>
    </source>
</evidence>
<proteinExistence type="predicted"/>
<keyword evidence="2" id="KW-1185">Reference proteome</keyword>
<sequence length="225" mass="23422">MSRLYSVTVPPGWVRLEIDGDDGAESKVSALVDHLTASVPRDSAPALRRAVENQLRGLVADARARGAIDLLVPVDRVEGLTLPASVMATVVTVPEAGEAAHEDVLVAMVARGAGEPVAVGETVAVRSLTRRDVTAQLATEVARAERALQAAGAPAGPLAGAFDDVEPAEGATSRHVRYLIGIPGRPAEFLALTLAVLEPADDPEAELGDALTELFDAVVSTLRWS</sequence>
<accession>A0ABP8ETX7</accession>